<proteinExistence type="inferred from homology"/>
<comment type="caution">
    <text evidence="2">The sequence shown here is derived from an EMBL/GenBank/DDBJ whole genome shotgun (WGS) entry which is preliminary data.</text>
</comment>
<dbReference type="GO" id="GO:0006741">
    <property type="term" value="P:NADP+ biosynthetic process"/>
    <property type="evidence" value="ECO:0007669"/>
    <property type="project" value="InterPro"/>
</dbReference>
<dbReference type="GO" id="GO:0005739">
    <property type="term" value="C:mitochondrion"/>
    <property type="evidence" value="ECO:0007669"/>
    <property type="project" value="TreeGrafter"/>
</dbReference>
<evidence type="ECO:0000313" key="3">
    <source>
        <dbReference type="Proteomes" id="UP000238479"/>
    </source>
</evidence>
<comment type="similarity">
    <text evidence="1">Belongs to the NAD kinase family.</text>
</comment>
<dbReference type="STRING" id="74649.A0A2P6Q9M7"/>
<gene>
    <name evidence="2" type="ORF">RchiOBHm_Chr5g0029501</name>
</gene>
<dbReference type="GO" id="GO:0003951">
    <property type="term" value="F:NAD+ kinase activity"/>
    <property type="evidence" value="ECO:0007669"/>
    <property type="project" value="InterPro"/>
</dbReference>
<accession>A0A2P6Q9M7</accession>
<dbReference type="EC" id="2.7.1.-" evidence="2"/>
<dbReference type="InterPro" id="IPR016064">
    <property type="entry name" value="NAD/diacylglycerol_kinase_sf"/>
</dbReference>
<organism evidence="2 3">
    <name type="scientific">Rosa chinensis</name>
    <name type="common">China rose</name>
    <dbReference type="NCBI Taxonomy" id="74649"/>
    <lineage>
        <taxon>Eukaryota</taxon>
        <taxon>Viridiplantae</taxon>
        <taxon>Streptophyta</taxon>
        <taxon>Embryophyta</taxon>
        <taxon>Tracheophyta</taxon>
        <taxon>Spermatophyta</taxon>
        <taxon>Magnoliopsida</taxon>
        <taxon>eudicotyledons</taxon>
        <taxon>Gunneridae</taxon>
        <taxon>Pentapetalae</taxon>
        <taxon>rosids</taxon>
        <taxon>fabids</taxon>
        <taxon>Rosales</taxon>
        <taxon>Rosaceae</taxon>
        <taxon>Rosoideae</taxon>
        <taxon>Rosoideae incertae sedis</taxon>
        <taxon>Rosa</taxon>
    </lineage>
</organism>
<dbReference type="PANTHER" id="PTHR13158">
    <property type="match status" value="1"/>
</dbReference>
<evidence type="ECO:0000313" key="2">
    <source>
        <dbReference type="EMBL" id="PRQ30888.1"/>
    </source>
</evidence>
<dbReference type="AlphaFoldDB" id="A0A2P6Q9M7"/>
<dbReference type="GO" id="GO:0019674">
    <property type="term" value="P:NAD+ metabolic process"/>
    <property type="evidence" value="ECO:0007669"/>
    <property type="project" value="TreeGrafter"/>
</dbReference>
<reference evidence="2 3" key="1">
    <citation type="journal article" date="2018" name="Nat. Genet.">
        <title>The Rosa genome provides new insights in the design of modern roses.</title>
        <authorList>
            <person name="Bendahmane M."/>
        </authorList>
    </citation>
    <scope>NUCLEOTIDE SEQUENCE [LARGE SCALE GENOMIC DNA]</scope>
    <source>
        <strain evidence="3">cv. Old Blush</strain>
    </source>
</reference>
<keyword evidence="2" id="KW-0808">Transferase</keyword>
<dbReference type="Gramene" id="PRQ30888">
    <property type="protein sequence ID" value="PRQ30888"/>
    <property type="gene ID" value="RchiOBHm_Chr5g0029501"/>
</dbReference>
<dbReference type="InterPro" id="IPR017438">
    <property type="entry name" value="ATP-NAD_kinase_N"/>
</dbReference>
<sequence length="203" mass="23287">MARRRLLVLLKPFDVYPASQSDGLSRITSLQLKHLDNRRKVHKDAINFCQNILRHKPVEWKALLRNDIRQPIHDVDLVITVGGDGTLLHASHYIDDSVPVLGVNSDPTRPEEVLRHSNVYDATRSTGYLCAATVQSLVKSFRYELMRLLCTTSSQTIYLFFELWNRCFVKNQCSSAQGRPSILLANFRTNLLIITLSRYWTTS</sequence>
<dbReference type="Proteomes" id="UP000238479">
    <property type="component" value="Chromosome 5"/>
</dbReference>
<keyword evidence="3" id="KW-1185">Reference proteome</keyword>
<dbReference type="EMBL" id="PDCK01000043">
    <property type="protein sequence ID" value="PRQ30888.1"/>
    <property type="molecule type" value="Genomic_DNA"/>
</dbReference>
<evidence type="ECO:0000256" key="1">
    <source>
        <dbReference type="ARBA" id="ARBA00010995"/>
    </source>
</evidence>
<protein>
    <submittedName>
        <fullName evidence="2">Putative phosphotransferase with an alcohol group as acceptor</fullName>
        <ecNumber evidence="2">2.7.1.-</ecNumber>
    </submittedName>
</protein>
<dbReference type="Pfam" id="PF01513">
    <property type="entry name" value="NAD_kinase"/>
    <property type="match status" value="1"/>
</dbReference>
<dbReference type="Gene3D" id="3.40.50.10330">
    <property type="entry name" value="Probable inorganic polyphosphate/atp-NAD kinase, domain 1"/>
    <property type="match status" value="1"/>
</dbReference>
<dbReference type="SUPFAM" id="SSF111331">
    <property type="entry name" value="NAD kinase/diacylglycerol kinase-like"/>
    <property type="match status" value="1"/>
</dbReference>
<dbReference type="InterPro" id="IPR002504">
    <property type="entry name" value="NADK"/>
</dbReference>
<dbReference type="PANTHER" id="PTHR13158:SF5">
    <property type="entry name" value="NAD KINASE 2, MITOCHONDRIAL"/>
    <property type="match status" value="1"/>
</dbReference>
<name>A0A2P6Q9M7_ROSCH</name>